<dbReference type="InterPro" id="IPR050662">
    <property type="entry name" value="Sec-metab_biosynth-thioest"/>
</dbReference>
<sequence length="274" mass="31330">MLKKSVEYGEINGVSFANGTVSFNAITLNVYSYMVDGVLIDTGAKSLKKQFAPFLLSKNYDQVVITHHHEDHTGCAALIEKDRNIPIYIHEMSVNDCRKPSDYPLYRKLFWGKRDPFKAKPLSTSFSSRTAKWDVIETPGHAKDHVAFLNRNTGQLFSGDLFVQPRTKVILRNESIPQIIASIEHVLTLDFGEMYCCHAGFVKNGKKALEQKREYLLELKQKVLDLYQNGMNPSQIHQIVMKRKYPITKLSFGEWDSMHIITSILNESKQMISN</sequence>
<dbReference type="PANTHER" id="PTHR23131">
    <property type="entry name" value="ENDORIBONUCLEASE LACTB2"/>
    <property type="match status" value="1"/>
</dbReference>
<dbReference type="Pfam" id="PF00753">
    <property type="entry name" value="Lactamase_B"/>
    <property type="match status" value="1"/>
</dbReference>
<dbReference type="SUPFAM" id="SSF56281">
    <property type="entry name" value="Metallo-hydrolase/oxidoreductase"/>
    <property type="match status" value="1"/>
</dbReference>
<accession>A0A432LEQ7</accession>
<evidence type="ECO:0000313" key="2">
    <source>
        <dbReference type="EMBL" id="RUL55528.1"/>
    </source>
</evidence>
<dbReference type="AlphaFoldDB" id="A0A432LEQ7"/>
<dbReference type="Gene3D" id="3.60.15.10">
    <property type="entry name" value="Ribonuclease Z/Hydroxyacylglutathione hydrolase-like"/>
    <property type="match status" value="1"/>
</dbReference>
<gene>
    <name evidence="2" type="ORF">EK386_04165</name>
</gene>
<dbReference type="SMART" id="SM00849">
    <property type="entry name" value="Lactamase_B"/>
    <property type="match status" value="1"/>
</dbReference>
<reference evidence="2 3" key="1">
    <citation type="submission" date="2018-12" db="EMBL/GenBank/DDBJ databases">
        <title>Lysinibacillus antri sp. nov., isolated from a cave soil.</title>
        <authorList>
            <person name="Narsing Rao M.P."/>
            <person name="Zhang H."/>
            <person name="Dong Z.-Y."/>
            <person name="Niu X.-K."/>
            <person name="Zhang K."/>
            <person name="Fang B.-Z."/>
            <person name="Kang Y.-Q."/>
            <person name="Xiao M."/>
            <person name="Li W.-J."/>
        </authorList>
    </citation>
    <scope>NUCLEOTIDE SEQUENCE [LARGE SCALE GENOMIC DNA]</scope>
    <source>
        <strain evidence="2 3">SYSU K30002</strain>
    </source>
</reference>
<evidence type="ECO:0000313" key="3">
    <source>
        <dbReference type="Proteomes" id="UP000287910"/>
    </source>
</evidence>
<keyword evidence="3" id="KW-1185">Reference proteome</keyword>
<evidence type="ECO:0000259" key="1">
    <source>
        <dbReference type="SMART" id="SM00849"/>
    </source>
</evidence>
<dbReference type="InterPro" id="IPR036866">
    <property type="entry name" value="RibonucZ/Hydroxyglut_hydro"/>
</dbReference>
<organism evidence="2 3">
    <name type="scientific">Lysinibacillus antri</name>
    <dbReference type="NCBI Taxonomy" id="2498145"/>
    <lineage>
        <taxon>Bacteria</taxon>
        <taxon>Bacillati</taxon>
        <taxon>Bacillota</taxon>
        <taxon>Bacilli</taxon>
        <taxon>Bacillales</taxon>
        <taxon>Bacillaceae</taxon>
        <taxon>Lysinibacillus</taxon>
    </lineage>
</organism>
<keyword evidence="2" id="KW-0378">Hydrolase</keyword>
<proteinExistence type="predicted"/>
<dbReference type="Proteomes" id="UP000287910">
    <property type="component" value="Unassembled WGS sequence"/>
</dbReference>
<name>A0A432LEQ7_9BACI</name>
<protein>
    <submittedName>
        <fullName evidence="2">MBL fold metallo-hydrolase</fullName>
    </submittedName>
</protein>
<feature type="domain" description="Metallo-beta-lactamase" evidence="1">
    <location>
        <begin position="29"/>
        <end position="198"/>
    </location>
</feature>
<comment type="caution">
    <text evidence="2">The sequence shown here is derived from an EMBL/GenBank/DDBJ whole genome shotgun (WGS) entry which is preliminary data.</text>
</comment>
<dbReference type="EMBL" id="RYYR01000004">
    <property type="protein sequence ID" value="RUL55528.1"/>
    <property type="molecule type" value="Genomic_DNA"/>
</dbReference>
<dbReference type="RefSeq" id="WP_126657768.1">
    <property type="nucleotide sequence ID" value="NZ_RYYR01000004.1"/>
</dbReference>
<dbReference type="InterPro" id="IPR001279">
    <property type="entry name" value="Metallo-B-lactamas"/>
</dbReference>
<dbReference type="GO" id="GO:0016787">
    <property type="term" value="F:hydrolase activity"/>
    <property type="evidence" value="ECO:0007669"/>
    <property type="project" value="UniProtKB-KW"/>
</dbReference>